<evidence type="ECO:0000256" key="1">
    <source>
        <dbReference type="SAM" id="Phobius"/>
    </source>
</evidence>
<geneLocation type="plasmid" evidence="2">
    <name>pJARS36</name>
</geneLocation>
<dbReference type="AlphaFoldDB" id="E8PSE3"/>
<dbReference type="EMBL" id="CP002181">
    <property type="protein sequence ID" value="ADW66943.1"/>
    <property type="molecule type" value="Genomic_DNA"/>
</dbReference>
<keyword evidence="1" id="KW-0812">Transmembrane</keyword>
<reference evidence="2" key="1">
    <citation type="journal article" date="2012" name="PLoS ONE">
        <title>Novel Plasmids and Resistance Phenotypes in Yersinia pestis: Unique Plasmid Inventory of Strain Java 9 Mediates High Levels of Arsenic Resistance.</title>
        <authorList>
            <person name="Eppinger M."/>
            <person name="Radnedge L."/>
            <person name="Andersen G."/>
            <person name="Vietri N."/>
            <person name="Severson G."/>
            <person name="Mou S."/>
            <person name="Ravel J."/>
            <person name="Worsham P.L."/>
        </authorList>
    </citation>
    <scope>NUCLEOTIDE SEQUENCE [LARGE SCALE GENOMIC DNA]</scope>
    <source>
        <strain evidence="2">Java 9</strain>
        <plasmid evidence="2">pJARS36</plasmid>
    </source>
</reference>
<evidence type="ECO:0000313" key="2">
    <source>
        <dbReference type="EMBL" id="ADW66943.1"/>
    </source>
</evidence>
<keyword evidence="1" id="KW-1133">Transmembrane helix</keyword>
<proteinExistence type="predicted"/>
<organism evidence="2">
    <name type="scientific">Yersinia pestis Java 9</name>
    <dbReference type="NCBI Taxonomy" id="880632"/>
    <lineage>
        <taxon>Bacteria</taxon>
        <taxon>Pseudomonadati</taxon>
        <taxon>Pseudomonadota</taxon>
        <taxon>Gammaproteobacteria</taxon>
        <taxon>Enterobacterales</taxon>
        <taxon>Yersiniaceae</taxon>
        <taxon>Yersinia</taxon>
    </lineage>
</organism>
<sequence length="106" mass="11824">MKVFIKGISTVLSYFFRLGLYAVMAALSGYAVANAFVFSTNSLINSKMGMENINYVPFSLFYQSALKLLSDLATGLCVLFILATVFSIAFEYVMAKYKFQHKGEVK</sequence>
<protein>
    <submittedName>
        <fullName evidence="2">Uncharacterized protein</fullName>
    </submittedName>
</protein>
<accession>E8PSE3</accession>
<dbReference type="RefSeq" id="WP_013583064.1">
    <property type="nucleotide sequence ID" value="NC_015068.1"/>
</dbReference>
<keyword evidence="2" id="KW-0614">Plasmid</keyword>
<feature type="transmembrane region" description="Helical" evidence="1">
    <location>
        <begin position="12"/>
        <end position="33"/>
    </location>
</feature>
<keyword evidence="1" id="KW-0472">Membrane</keyword>
<feature type="transmembrane region" description="Helical" evidence="1">
    <location>
        <begin position="72"/>
        <end position="93"/>
    </location>
</feature>
<name>E8PSE3_YERPE</name>
<gene>
    <name evidence="2" type="ORF">YPJ_pJARS3619</name>
</gene>